<dbReference type="EMBL" id="SACS01000042">
    <property type="protein sequence ID" value="RVU31229.1"/>
    <property type="molecule type" value="Genomic_DNA"/>
</dbReference>
<evidence type="ECO:0000259" key="2">
    <source>
        <dbReference type="Pfam" id="PF12697"/>
    </source>
</evidence>
<sequence>MMFSQTTLKCSSRKSALFAVLVAIMASVSSSAEAAKSFTVEVQGQGSPVIMIPGLMSDSRVWQQTATELSKTHQLHLISIAGFAGQPAIEGALLPVVKSELLAYIQTEKLQRPAIIGHSLGAFLAYDLASSAPDTIGKIIAVDGLPFLAPVFTRDSKSTVASVKAQAEGIRNFYAQMQPAQLAATMQQGMEIQAREPATRERVQQMGAQSDPKAVGQAIYELLSTDLRDKVSNINQPVLQLGAGGALPSDAMRPAVEALYKQQINNIPQATLVFNWQSRHFMMWDEPVWLLNQINQFLAEK</sequence>
<dbReference type="OrthoDB" id="9779853at2"/>
<name>A0A437Q9W6_9GAMM</name>
<dbReference type="InterPro" id="IPR050266">
    <property type="entry name" value="AB_hydrolase_sf"/>
</dbReference>
<dbReference type="AlphaFoldDB" id="A0A437Q9W6"/>
<dbReference type="Proteomes" id="UP000283077">
    <property type="component" value="Unassembled WGS sequence"/>
</dbReference>
<dbReference type="GO" id="GO:0016787">
    <property type="term" value="F:hydrolase activity"/>
    <property type="evidence" value="ECO:0007669"/>
    <property type="project" value="UniProtKB-KW"/>
</dbReference>
<keyword evidence="3" id="KW-0378">Hydrolase</keyword>
<dbReference type="InterPro" id="IPR029058">
    <property type="entry name" value="AB_hydrolase_fold"/>
</dbReference>
<evidence type="ECO:0000313" key="3">
    <source>
        <dbReference type="EMBL" id="RVU31229.1"/>
    </source>
</evidence>
<dbReference type="Pfam" id="PF12697">
    <property type="entry name" value="Abhydrolase_6"/>
    <property type="match status" value="1"/>
</dbReference>
<feature type="chain" id="PRO_5019021324" evidence="1">
    <location>
        <begin position="35"/>
        <end position="301"/>
    </location>
</feature>
<feature type="signal peptide" evidence="1">
    <location>
        <begin position="1"/>
        <end position="34"/>
    </location>
</feature>
<protein>
    <submittedName>
        <fullName evidence="3">Alpha/beta hydrolase</fullName>
    </submittedName>
</protein>
<dbReference type="InterPro" id="IPR000073">
    <property type="entry name" value="AB_hydrolase_1"/>
</dbReference>
<proteinExistence type="predicted"/>
<dbReference type="Gene3D" id="3.40.50.1820">
    <property type="entry name" value="alpha/beta hydrolase"/>
    <property type="match status" value="1"/>
</dbReference>
<keyword evidence="4" id="KW-1185">Reference proteome</keyword>
<keyword evidence="1" id="KW-0732">Signal</keyword>
<feature type="domain" description="AB hydrolase-1" evidence="2">
    <location>
        <begin position="49"/>
        <end position="289"/>
    </location>
</feature>
<dbReference type="SUPFAM" id="SSF53474">
    <property type="entry name" value="alpha/beta-Hydrolases"/>
    <property type="match status" value="1"/>
</dbReference>
<evidence type="ECO:0000313" key="4">
    <source>
        <dbReference type="Proteomes" id="UP000283077"/>
    </source>
</evidence>
<accession>A0A437Q9W6</accession>
<organism evidence="3 4">
    <name type="scientific">Rheinheimera riviphila</name>
    <dbReference type="NCBI Taxonomy" id="1834037"/>
    <lineage>
        <taxon>Bacteria</taxon>
        <taxon>Pseudomonadati</taxon>
        <taxon>Pseudomonadota</taxon>
        <taxon>Gammaproteobacteria</taxon>
        <taxon>Chromatiales</taxon>
        <taxon>Chromatiaceae</taxon>
        <taxon>Rheinheimera</taxon>
    </lineage>
</organism>
<dbReference type="PANTHER" id="PTHR43798">
    <property type="entry name" value="MONOACYLGLYCEROL LIPASE"/>
    <property type="match status" value="1"/>
</dbReference>
<gene>
    <name evidence="3" type="ORF">EOE67_20220</name>
</gene>
<reference evidence="3 4" key="1">
    <citation type="submission" date="2019-01" db="EMBL/GenBank/DDBJ databases">
        <authorList>
            <person name="Chen W.-M."/>
        </authorList>
    </citation>
    <scope>NUCLEOTIDE SEQUENCE [LARGE SCALE GENOMIC DNA]</scope>
    <source>
        <strain evidence="3 4">KYPC3</strain>
    </source>
</reference>
<comment type="caution">
    <text evidence="3">The sequence shown here is derived from an EMBL/GenBank/DDBJ whole genome shotgun (WGS) entry which is preliminary data.</text>
</comment>
<evidence type="ECO:0000256" key="1">
    <source>
        <dbReference type="SAM" id="SignalP"/>
    </source>
</evidence>